<dbReference type="GO" id="GO:0032502">
    <property type="term" value="P:developmental process"/>
    <property type="evidence" value="ECO:0007669"/>
    <property type="project" value="UniProtKB-ARBA"/>
</dbReference>
<dbReference type="EMBL" id="JAHKSW010000013">
    <property type="protein sequence ID" value="KAG7325091.1"/>
    <property type="molecule type" value="Genomic_DNA"/>
</dbReference>
<keyword evidence="3" id="KW-0677">Repeat</keyword>
<feature type="domain" description="C2H2-type" evidence="12">
    <location>
        <begin position="10"/>
        <end position="38"/>
    </location>
</feature>
<feature type="domain" description="C2H2-type" evidence="12">
    <location>
        <begin position="41"/>
        <end position="63"/>
    </location>
</feature>
<name>A0A9D3NK75_9TELE</name>
<feature type="domain" description="C2H2-type" evidence="12">
    <location>
        <begin position="1164"/>
        <end position="1191"/>
    </location>
</feature>
<evidence type="ECO:0000256" key="2">
    <source>
        <dbReference type="ARBA" id="ARBA00022723"/>
    </source>
</evidence>
<dbReference type="GO" id="GO:0008270">
    <property type="term" value="F:zinc ion binding"/>
    <property type="evidence" value="ECO:0007669"/>
    <property type="project" value="UniProtKB-KW"/>
</dbReference>
<dbReference type="FunFam" id="3.30.160.60:FF:001345">
    <property type="entry name" value="zinc finger protein 646"/>
    <property type="match status" value="3"/>
</dbReference>
<evidence type="ECO:0000256" key="3">
    <source>
        <dbReference type="ARBA" id="ARBA00022737"/>
    </source>
</evidence>
<feature type="domain" description="C2H2-type" evidence="12">
    <location>
        <begin position="893"/>
        <end position="920"/>
    </location>
</feature>
<feature type="domain" description="C2H2-type" evidence="12">
    <location>
        <begin position="1484"/>
        <end position="1511"/>
    </location>
</feature>
<feature type="domain" description="C2H2-type" evidence="12">
    <location>
        <begin position="670"/>
        <end position="693"/>
    </location>
</feature>
<dbReference type="FunFam" id="3.30.160.60:FF:000688">
    <property type="entry name" value="zinc finger protein 197 isoform X1"/>
    <property type="match status" value="1"/>
</dbReference>
<feature type="domain" description="C2H2-type" evidence="12">
    <location>
        <begin position="96"/>
        <end position="123"/>
    </location>
</feature>
<feature type="domain" description="C2H2-type" evidence="12">
    <location>
        <begin position="68"/>
        <end position="95"/>
    </location>
</feature>
<feature type="domain" description="C2H2-type" evidence="12">
    <location>
        <begin position="1456"/>
        <end position="1483"/>
    </location>
</feature>
<dbReference type="InterPro" id="IPR036236">
    <property type="entry name" value="Znf_C2H2_sf"/>
</dbReference>
<feature type="domain" description="C2H2-type" evidence="12">
    <location>
        <begin position="1221"/>
        <end position="1248"/>
    </location>
</feature>
<dbReference type="FunFam" id="3.30.160.60:FF:002353">
    <property type="entry name" value="Zinc finger protein 646"/>
    <property type="match status" value="1"/>
</dbReference>
<feature type="coiled-coil region" evidence="10">
    <location>
        <begin position="908"/>
        <end position="935"/>
    </location>
</feature>
<dbReference type="PANTHER" id="PTHR24376:SF100">
    <property type="entry name" value="ZINC FINGER PROTEIN 646"/>
    <property type="match status" value="1"/>
</dbReference>
<dbReference type="GO" id="GO:0000978">
    <property type="term" value="F:RNA polymerase II cis-regulatory region sequence-specific DNA binding"/>
    <property type="evidence" value="ECO:0007669"/>
    <property type="project" value="TreeGrafter"/>
</dbReference>
<feature type="compositionally biased region" description="Basic residues" evidence="11">
    <location>
        <begin position="950"/>
        <end position="960"/>
    </location>
</feature>
<feature type="domain" description="C2H2-type" evidence="12">
    <location>
        <begin position="1512"/>
        <end position="1539"/>
    </location>
</feature>
<evidence type="ECO:0000256" key="6">
    <source>
        <dbReference type="ARBA" id="ARBA00023015"/>
    </source>
</evidence>
<feature type="domain" description="C2H2-type" evidence="12">
    <location>
        <begin position="865"/>
        <end position="892"/>
    </location>
</feature>
<feature type="domain" description="C2H2-type" evidence="12">
    <location>
        <begin position="1013"/>
        <end position="1040"/>
    </location>
</feature>
<organism evidence="13 14">
    <name type="scientific">Hemibagrus wyckioides</name>
    <dbReference type="NCBI Taxonomy" id="337641"/>
    <lineage>
        <taxon>Eukaryota</taxon>
        <taxon>Metazoa</taxon>
        <taxon>Chordata</taxon>
        <taxon>Craniata</taxon>
        <taxon>Vertebrata</taxon>
        <taxon>Euteleostomi</taxon>
        <taxon>Actinopterygii</taxon>
        <taxon>Neopterygii</taxon>
        <taxon>Teleostei</taxon>
        <taxon>Ostariophysi</taxon>
        <taxon>Siluriformes</taxon>
        <taxon>Bagridae</taxon>
        <taxon>Hemibagrus</taxon>
    </lineage>
</organism>
<feature type="domain" description="C2H2-type" evidence="12">
    <location>
        <begin position="1041"/>
        <end position="1070"/>
    </location>
</feature>
<dbReference type="FunFam" id="3.30.160.60:FF:002243">
    <property type="entry name" value="zinc finger protein 646"/>
    <property type="match status" value="1"/>
</dbReference>
<feature type="compositionally biased region" description="Low complexity" evidence="11">
    <location>
        <begin position="697"/>
        <end position="709"/>
    </location>
</feature>
<gene>
    <name evidence="13" type="ORF">KOW79_011407</name>
</gene>
<feature type="region of interest" description="Disordered" evidence="11">
    <location>
        <begin position="1403"/>
        <end position="1424"/>
    </location>
</feature>
<feature type="domain" description="C2H2-type" evidence="12">
    <location>
        <begin position="838"/>
        <end position="860"/>
    </location>
</feature>
<feature type="region of interest" description="Disordered" evidence="11">
    <location>
        <begin position="1100"/>
        <end position="1129"/>
    </location>
</feature>
<feature type="domain" description="C2H2-type" evidence="12">
    <location>
        <begin position="1260"/>
        <end position="1287"/>
    </location>
</feature>
<feature type="domain" description="C2H2-type" evidence="12">
    <location>
        <begin position="423"/>
        <end position="445"/>
    </location>
</feature>
<evidence type="ECO:0000256" key="9">
    <source>
        <dbReference type="PROSITE-ProRule" id="PRU00042"/>
    </source>
</evidence>
<dbReference type="FunFam" id="3.30.160.60:FF:000446">
    <property type="entry name" value="Zinc finger protein"/>
    <property type="match status" value="3"/>
</dbReference>
<feature type="domain" description="C2H2-type" evidence="12">
    <location>
        <begin position="201"/>
        <end position="223"/>
    </location>
</feature>
<feature type="region of interest" description="Disordered" evidence="11">
    <location>
        <begin position="648"/>
        <end position="668"/>
    </location>
</feature>
<feature type="region of interest" description="Disordered" evidence="11">
    <location>
        <begin position="1356"/>
        <end position="1375"/>
    </location>
</feature>
<dbReference type="Proteomes" id="UP000824219">
    <property type="component" value="Linkage Group LG13"/>
</dbReference>
<evidence type="ECO:0000256" key="10">
    <source>
        <dbReference type="SAM" id="Coils"/>
    </source>
</evidence>
<dbReference type="Gene3D" id="3.30.160.60">
    <property type="entry name" value="Classic Zinc Finger"/>
    <property type="match status" value="18"/>
</dbReference>
<feature type="domain" description="C2H2-type" evidence="12">
    <location>
        <begin position="1339"/>
        <end position="1366"/>
    </location>
</feature>
<protein>
    <recommendedName>
        <fullName evidence="12">C2H2-type domain-containing protein</fullName>
    </recommendedName>
</protein>
<accession>A0A9D3NK75</accession>
<evidence type="ECO:0000256" key="11">
    <source>
        <dbReference type="SAM" id="MobiDB-lite"/>
    </source>
</evidence>
<evidence type="ECO:0000256" key="4">
    <source>
        <dbReference type="ARBA" id="ARBA00022771"/>
    </source>
</evidence>
<dbReference type="Pfam" id="PF13912">
    <property type="entry name" value="zf-C2H2_6"/>
    <property type="match status" value="1"/>
</dbReference>
<dbReference type="FunFam" id="3.30.160.60:FF:001289">
    <property type="entry name" value="Zinc finger protein 574"/>
    <property type="match status" value="1"/>
</dbReference>
<comment type="subcellular location">
    <subcellularLocation>
        <location evidence="1">Nucleus</location>
    </subcellularLocation>
</comment>
<dbReference type="Pfam" id="PF00096">
    <property type="entry name" value="zf-C2H2"/>
    <property type="match status" value="16"/>
</dbReference>
<feature type="domain" description="C2H2-type" evidence="12">
    <location>
        <begin position="986"/>
        <end position="1008"/>
    </location>
</feature>
<dbReference type="FunFam" id="3.30.160.60:FF:000729">
    <property type="entry name" value="Zinc finger protein 646"/>
    <property type="match status" value="1"/>
</dbReference>
<feature type="domain" description="C2H2-type" evidence="12">
    <location>
        <begin position="1287"/>
        <end position="1311"/>
    </location>
</feature>
<dbReference type="SMART" id="SM00355">
    <property type="entry name" value="ZnF_C2H2"/>
    <property type="match status" value="30"/>
</dbReference>
<keyword evidence="2" id="KW-0479">Metal-binding</keyword>
<reference evidence="13 14" key="1">
    <citation type="submission" date="2021-06" db="EMBL/GenBank/DDBJ databases">
        <title>Chromosome-level genome assembly of the red-tail catfish (Hemibagrus wyckioides).</title>
        <authorList>
            <person name="Shao F."/>
        </authorList>
    </citation>
    <scope>NUCLEOTIDE SEQUENCE [LARGE SCALE GENOMIC DNA]</scope>
    <source>
        <strain evidence="13">EC202008001</strain>
        <tissue evidence="13">Blood</tissue>
    </source>
</reference>
<proteinExistence type="predicted"/>
<evidence type="ECO:0000256" key="1">
    <source>
        <dbReference type="ARBA" id="ARBA00004123"/>
    </source>
</evidence>
<dbReference type="PROSITE" id="PS00028">
    <property type="entry name" value="ZINC_FINGER_C2H2_1"/>
    <property type="match status" value="25"/>
</dbReference>
<keyword evidence="6" id="KW-0805">Transcription regulation</keyword>
<dbReference type="OrthoDB" id="8117402at2759"/>
<dbReference type="GO" id="GO:0005634">
    <property type="term" value="C:nucleus"/>
    <property type="evidence" value="ECO:0007669"/>
    <property type="project" value="UniProtKB-SubCell"/>
</dbReference>
<dbReference type="InterPro" id="IPR013087">
    <property type="entry name" value="Znf_C2H2_type"/>
</dbReference>
<feature type="domain" description="C2H2-type" evidence="12">
    <location>
        <begin position="1192"/>
        <end position="1215"/>
    </location>
</feature>
<feature type="domain" description="C2H2-type" evidence="12">
    <location>
        <begin position="228"/>
        <end position="255"/>
    </location>
</feature>
<keyword evidence="7" id="KW-0804">Transcription</keyword>
<feature type="compositionally biased region" description="Basic and acidic residues" evidence="11">
    <location>
        <begin position="1356"/>
        <end position="1373"/>
    </location>
</feature>
<dbReference type="Pfam" id="PF12874">
    <property type="entry name" value="zf-met"/>
    <property type="match status" value="1"/>
</dbReference>
<feature type="domain" description="C2H2-type" evidence="12">
    <location>
        <begin position="729"/>
        <end position="756"/>
    </location>
</feature>
<dbReference type="PANTHER" id="PTHR24376">
    <property type="entry name" value="ZINC FINGER PROTEIN"/>
    <property type="match status" value="1"/>
</dbReference>
<evidence type="ECO:0000256" key="8">
    <source>
        <dbReference type="ARBA" id="ARBA00023242"/>
    </source>
</evidence>
<feature type="domain" description="C2H2-type" evidence="12">
    <location>
        <begin position="450"/>
        <end position="477"/>
    </location>
</feature>
<evidence type="ECO:0000259" key="12">
    <source>
        <dbReference type="PROSITE" id="PS50157"/>
    </source>
</evidence>
<dbReference type="PROSITE" id="PS50157">
    <property type="entry name" value="ZINC_FINGER_C2H2_2"/>
    <property type="match status" value="28"/>
</dbReference>
<feature type="compositionally biased region" description="Polar residues" evidence="11">
    <location>
        <begin position="1117"/>
        <end position="1128"/>
    </location>
</feature>
<comment type="caution">
    <text evidence="13">The sequence shown here is derived from an EMBL/GenBank/DDBJ whole genome shotgun (WGS) entry which is preliminary data.</text>
</comment>
<dbReference type="FunFam" id="3.30.160.60:FF:002682">
    <property type="entry name" value="Zinc finger protein 646"/>
    <property type="match status" value="1"/>
</dbReference>
<keyword evidence="8" id="KW-0539">Nucleus</keyword>
<feature type="domain" description="C2H2-type" evidence="12">
    <location>
        <begin position="1311"/>
        <end position="1338"/>
    </location>
</feature>
<feature type="region of interest" description="Disordered" evidence="11">
    <location>
        <begin position="693"/>
        <end position="721"/>
    </location>
</feature>
<sequence>MQQPGKTKGFLCKRCGIACSNMPSLLEHTESCHQSEDDRKFKCDECGRGYRHAGSLANHKKTHDIGSFQCPICARKLSNALALKSHLRIHTSRKKYTCMDCGKGFRLATQLATHQKVHRNREFQGRTKNNELKDEQAGDLCDDEQLQQVDEQDFDMIPELPSDLELDVAPDNGFSNGLMSELIPSSAGEHEATGEDGDRPFKCDMCDKRYRHHGSLINHKKTHQMGIFECPICFKQFNNLAALTSHQRIHSKTRSHPSMVGPLTPEAYTDAESEQVSKVLQNGAVNIHFCHLCQSAFPNDDEFQNHIMLHNSSSVSFELPANIPEDHPFSYSINQSPESNPYPSSSDTPPLPPLLDKAVDYDQTQGPMENGHIYVPHPIGDEPTLLDTQGEHLALPSENLNPELSEQATDDKQDQSGSSDRRFKCHVCGKSYRHAGSLINHKRSHQTGIFQCSICRKNYPHLAALRSHLRIHKGRPSMVIPTSEGDWLSSEPLTHENQHGGFPHDGDVSGILGLPQDLGDSVQMNSDEENISDINGSEFHEQFDGSFSEDRHLDLPQDEALMERHMCADCGKTFTDIAGIKSHMCPLLNQQYQSNSISPDCEMDFKTADFKPVLGDSGQQMAFEGHNGSDITYFHDTMHDQIMSADENKLHCKNSDEEDDDEEEDDGEMYQCSVCGNHYTSMRALRSHLRGHTQLHGTPSTSGPSSMSSLDAEKDDEPGQVQQGDCDLIICSTCGESFTKKQDLLAHQLLHSNTEDGQPEQYVTQNQNGHQPKEERESIICGTCGVVCSSVAQLESHNCPGQCDENLEEYDEKGDIVNAFSQEPEYFKESLFSGERLYKCDQCGRSYRHAGSLLNHKKSHKTGVFRCFVCQKRFYNLLALKNHQRTHFDVKKHSCTECGKAFKIHKQLLNHQRVHRENKAKIEELNKQIQALMEMSGSVSVSGMQAVNAGRKRRGRRRKQKDIPDSEQSSPEKDSHSGDPNDPRPFVCDQCGRSYRHAGSLVNHKNSHKTGEYYCAVCNNTYSNQLAMKNHLRIHFSIKKHCCQDCGKAFRGKKQLLNHTCKQIHKNATLKGKGRGRRRAKELTCKKCSLAFPTAELLTGHTCSREPDPEPEPESTPAVSNHNHNGDTSVVKEERPFKCNICGRSYRHAGSLLNHKNTHKTGHFTCSFCAKPFSNPMALRNHTRIHTQKKKYVCTTCGKAFRLSSILYNHQKIHARGVIHYSCHTCGKRFQGKSGLKRHRCYRNGPSGSPLSQDGGDKCYTCDQCGRSYRHAGSLLNHKKTHSADLLHCSLCLKTFTDHQELQSHSQMARHCCPDCGKTFCEFSHLQSHMEVHSKGLPYYCSVCQQNFPNMASFEQHQEVHHSMQDQSHHQQDIEMSQSLDWDSGFNQQLGLQNLSKMDPEFSQMQESFSDQEDQQESGDAFDKGEKSHVCEHCGRSYRHAGSLLNHKNSHKTGSFFCSVCQKEFTNLMALKNHRRIHTEPKRYQCLECGKAFRVSTQLICHRRIHTKEKPFSCVLCDKRFSSKSNLRHHQKLHQNAQQTFESSFNMDPNAFMGLGVEPFL</sequence>
<dbReference type="SUPFAM" id="SSF57667">
    <property type="entry name" value="beta-beta-alpha zinc fingers"/>
    <property type="match status" value="14"/>
</dbReference>
<feature type="region of interest" description="Disordered" evidence="11">
    <location>
        <begin position="326"/>
        <end position="358"/>
    </location>
</feature>
<feature type="region of interest" description="Disordered" evidence="11">
    <location>
        <begin position="942"/>
        <end position="983"/>
    </location>
</feature>
<feature type="compositionally biased region" description="Basic and acidic residues" evidence="11">
    <location>
        <begin position="970"/>
        <end position="982"/>
    </location>
</feature>
<dbReference type="FunFam" id="3.30.160.60:FF:000202">
    <property type="entry name" value="Zinc finger protein 574"/>
    <property type="match status" value="1"/>
</dbReference>
<keyword evidence="10" id="KW-0175">Coiled coil</keyword>
<feature type="domain" description="C2H2-type" evidence="12">
    <location>
        <begin position="1429"/>
        <end position="1451"/>
    </location>
</feature>
<keyword evidence="14" id="KW-1185">Reference proteome</keyword>
<evidence type="ECO:0000313" key="14">
    <source>
        <dbReference type="Proteomes" id="UP000824219"/>
    </source>
</evidence>
<evidence type="ECO:0000313" key="13">
    <source>
        <dbReference type="EMBL" id="KAG7325091.1"/>
    </source>
</evidence>
<feature type="domain" description="C2H2-type" evidence="12">
    <location>
        <begin position="1137"/>
        <end position="1159"/>
    </location>
</feature>
<evidence type="ECO:0000256" key="7">
    <source>
        <dbReference type="ARBA" id="ARBA00023163"/>
    </source>
</evidence>
<dbReference type="GO" id="GO:0001228">
    <property type="term" value="F:DNA-binding transcription activator activity, RNA polymerase II-specific"/>
    <property type="evidence" value="ECO:0007669"/>
    <property type="project" value="TreeGrafter"/>
</dbReference>
<keyword evidence="4 9" id="KW-0863">Zinc-finger</keyword>
<feature type="compositionally biased region" description="Acidic residues" evidence="11">
    <location>
        <begin position="656"/>
        <end position="668"/>
    </location>
</feature>
<keyword evidence="5" id="KW-0862">Zinc</keyword>
<evidence type="ECO:0000256" key="5">
    <source>
        <dbReference type="ARBA" id="ARBA00022833"/>
    </source>
</evidence>